<evidence type="ECO:0000313" key="2">
    <source>
        <dbReference type="EMBL" id="KAK1656848.1"/>
    </source>
</evidence>
<reference evidence="2" key="1">
    <citation type="submission" date="2021-06" db="EMBL/GenBank/DDBJ databases">
        <title>Comparative genomics, transcriptomics and evolutionary studies reveal genomic signatures of adaptation to plant cell wall in hemibiotrophic fungi.</title>
        <authorList>
            <consortium name="DOE Joint Genome Institute"/>
            <person name="Baroncelli R."/>
            <person name="Diaz J.F."/>
            <person name="Benocci T."/>
            <person name="Peng M."/>
            <person name="Battaglia E."/>
            <person name="Haridas S."/>
            <person name="Andreopoulos W."/>
            <person name="Labutti K."/>
            <person name="Pangilinan J."/>
            <person name="Floch G.L."/>
            <person name="Makela M.R."/>
            <person name="Henrissat B."/>
            <person name="Grigoriev I.V."/>
            <person name="Crouch J.A."/>
            <person name="De Vries R.P."/>
            <person name="Sukno S.A."/>
            <person name="Thon M.R."/>
        </authorList>
    </citation>
    <scope>NUCLEOTIDE SEQUENCE</scope>
    <source>
        <strain evidence="2">CBS 193.32</strain>
    </source>
</reference>
<name>A0AAJ0A5H1_9PEZI</name>
<comment type="caution">
    <text evidence="2">The sequence shown here is derived from an EMBL/GenBank/DDBJ whole genome shotgun (WGS) entry which is preliminary data.</text>
</comment>
<evidence type="ECO:0000256" key="1">
    <source>
        <dbReference type="SAM" id="SignalP"/>
    </source>
</evidence>
<dbReference type="EMBL" id="JAHMHR010000116">
    <property type="protein sequence ID" value="KAK1656848.1"/>
    <property type="molecule type" value="Genomic_DNA"/>
</dbReference>
<dbReference type="GeneID" id="85457754"/>
<proteinExistence type="predicted"/>
<dbReference type="RefSeq" id="XP_060421612.1">
    <property type="nucleotide sequence ID" value="XM_060573228.1"/>
</dbReference>
<gene>
    <name evidence="2" type="ORF">BDP55DRAFT_639272</name>
</gene>
<evidence type="ECO:0000313" key="3">
    <source>
        <dbReference type="Proteomes" id="UP001224890"/>
    </source>
</evidence>
<accession>A0AAJ0A5H1</accession>
<keyword evidence="3" id="KW-1185">Reference proteome</keyword>
<dbReference type="Proteomes" id="UP001224890">
    <property type="component" value="Unassembled WGS sequence"/>
</dbReference>
<feature type="chain" id="PRO_5042610249" evidence="1">
    <location>
        <begin position="22"/>
        <end position="224"/>
    </location>
</feature>
<organism evidence="2 3">
    <name type="scientific">Colletotrichum godetiae</name>
    <dbReference type="NCBI Taxonomy" id="1209918"/>
    <lineage>
        <taxon>Eukaryota</taxon>
        <taxon>Fungi</taxon>
        <taxon>Dikarya</taxon>
        <taxon>Ascomycota</taxon>
        <taxon>Pezizomycotina</taxon>
        <taxon>Sordariomycetes</taxon>
        <taxon>Hypocreomycetidae</taxon>
        <taxon>Glomerellales</taxon>
        <taxon>Glomerellaceae</taxon>
        <taxon>Colletotrichum</taxon>
        <taxon>Colletotrichum acutatum species complex</taxon>
    </lineage>
</organism>
<dbReference type="AlphaFoldDB" id="A0AAJ0A5H1"/>
<keyword evidence="1" id="KW-0732">Signal</keyword>
<feature type="signal peptide" evidence="1">
    <location>
        <begin position="1"/>
        <end position="21"/>
    </location>
</feature>
<sequence>MNLYQFSKFLFLVAFIGHGETAPAKAEFRGPKPYVGSRLDPYRTTLPINRTLLAGSLRKFEISTGTRDSISPRPQESLKKRVEVSVAGNPTIRSGADADEVNEDKPRIHSRSLQGRSKLGAFPWAGLNPQGTYPWTRTTICMAICERNTYHMRNALKGKGRWQACILKCKSDGSMTDITGEIYKLSFEEDFAPLSYYKGYLDHISDKAGVVEPTNWFLDWRPAY</sequence>
<protein>
    <submittedName>
        <fullName evidence="2">Uncharacterized protein</fullName>
    </submittedName>
</protein>